<accession>A0A2P5ACW3</accession>
<evidence type="ECO:0000313" key="3">
    <source>
        <dbReference type="Proteomes" id="UP000237105"/>
    </source>
</evidence>
<reference evidence="3" key="1">
    <citation type="submission" date="2016-06" db="EMBL/GenBank/DDBJ databases">
        <title>Parallel loss of symbiosis genes in relatives of nitrogen-fixing non-legume Parasponia.</title>
        <authorList>
            <person name="Van Velzen R."/>
            <person name="Holmer R."/>
            <person name="Bu F."/>
            <person name="Rutten L."/>
            <person name="Van Zeijl A."/>
            <person name="Liu W."/>
            <person name="Santuari L."/>
            <person name="Cao Q."/>
            <person name="Sharma T."/>
            <person name="Shen D."/>
            <person name="Roswanjaya Y."/>
            <person name="Wardhani T."/>
            <person name="Kalhor M.S."/>
            <person name="Jansen J."/>
            <person name="Van den Hoogen J."/>
            <person name="Gungor B."/>
            <person name="Hartog M."/>
            <person name="Hontelez J."/>
            <person name="Verver J."/>
            <person name="Yang W.-C."/>
            <person name="Schijlen E."/>
            <person name="Repin R."/>
            <person name="Schilthuizen M."/>
            <person name="Schranz E."/>
            <person name="Heidstra R."/>
            <person name="Miyata K."/>
            <person name="Fedorova E."/>
            <person name="Kohlen W."/>
            <person name="Bisseling T."/>
            <person name="Smit S."/>
            <person name="Geurts R."/>
        </authorList>
    </citation>
    <scope>NUCLEOTIDE SEQUENCE [LARGE SCALE GENOMIC DNA]</scope>
    <source>
        <strain evidence="3">cv. WU1-14</strain>
    </source>
</reference>
<protein>
    <submittedName>
        <fullName evidence="2">Uncharacterized protein</fullName>
    </submittedName>
</protein>
<proteinExistence type="predicted"/>
<organism evidence="2 3">
    <name type="scientific">Parasponia andersonii</name>
    <name type="common">Sponia andersonii</name>
    <dbReference type="NCBI Taxonomy" id="3476"/>
    <lineage>
        <taxon>Eukaryota</taxon>
        <taxon>Viridiplantae</taxon>
        <taxon>Streptophyta</taxon>
        <taxon>Embryophyta</taxon>
        <taxon>Tracheophyta</taxon>
        <taxon>Spermatophyta</taxon>
        <taxon>Magnoliopsida</taxon>
        <taxon>eudicotyledons</taxon>
        <taxon>Gunneridae</taxon>
        <taxon>Pentapetalae</taxon>
        <taxon>rosids</taxon>
        <taxon>fabids</taxon>
        <taxon>Rosales</taxon>
        <taxon>Cannabaceae</taxon>
        <taxon>Parasponia</taxon>
    </lineage>
</organism>
<keyword evidence="3" id="KW-1185">Reference proteome</keyword>
<evidence type="ECO:0000313" key="2">
    <source>
        <dbReference type="EMBL" id="PON34384.1"/>
    </source>
</evidence>
<dbReference type="Proteomes" id="UP000237105">
    <property type="component" value="Unassembled WGS sequence"/>
</dbReference>
<sequence>NTCLVLKKDLIVEGKVDEVEDDMGSKNLWANKVLADDHVDSPVVDQIIRLDSHSNFSSKTEDLDPKQVFVKKDGDDNSINVAIDPTSKKNRNGTTSRRARLLTLVLPPRVAQ</sequence>
<dbReference type="AlphaFoldDB" id="A0A2P5ACW3"/>
<feature type="non-terminal residue" evidence="2">
    <location>
        <position position="1"/>
    </location>
</feature>
<name>A0A2P5ACW3_PARAD</name>
<gene>
    <name evidence="2" type="ORF">PanWU01x14_344730</name>
</gene>
<feature type="region of interest" description="Disordered" evidence="1">
    <location>
        <begin position="74"/>
        <end position="98"/>
    </location>
</feature>
<dbReference type="EMBL" id="JXTB01000662">
    <property type="protein sequence ID" value="PON34384.1"/>
    <property type="molecule type" value="Genomic_DNA"/>
</dbReference>
<comment type="caution">
    <text evidence="2">The sequence shown here is derived from an EMBL/GenBank/DDBJ whole genome shotgun (WGS) entry which is preliminary data.</text>
</comment>
<evidence type="ECO:0000256" key="1">
    <source>
        <dbReference type="SAM" id="MobiDB-lite"/>
    </source>
</evidence>
<dbReference type="OrthoDB" id="10407078at2759"/>